<dbReference type="EMBL" id="JBHUHO010000013">
    <property type="protein sequence ID" value="MFD2115176.1"/>
    <property type="molecule type" value="Genomic_DNA"/>
</dbReference>
<name>A0ABW4YHJ4_9BACL</name>
<sequence>MKLFHLPERVKYVEFIGAEHTRWGNDAILFRVYKGLGKLATRYGRDHNGDLYQFLLLDNQPLITSYGEEIYCPTCAKILSLGLGRETVDPHLINTIKYSQHEMMDMRVTFENMKSMLTILEDGYYLLTRIEMIPTDGEGDFFWNLSSSRNRYTAAANVYYKYHVSDTTPKYLLPSQRTNSLNQARVDHYVAQNKRGKKMTGLAYYYDGFMSTLLDGHHRATAAYIENKTVDCLTIVKVTGLGFDEEAEANKLYAGGEVLTFDLFKEPQKIGKHINKTIVSNKLKISTRQVENIMEEFYSVWLDEPASIIHDYGKRVYPDYLYVGFADLVGDISKEHVDKVMSDSSANTEVEFQLEMIFKKIQVEEPSRAFELAKRIIHDSIWKVLHADAFRYLATLDRMEVEDIFIAYIVNTDYDSKDASRKIADEYLNNR</sequence>
<evidence type="ECO:0008006" key="3">
    <source>
        <dbReference type="Google" id="ProtNLM"/>
    </source>
</evidence>
<keyword evidence="2" id="KW-1185">Reference proteome</keyword>
<organism evidence="1 2">
    <name type="scientific">Paenibacillus yanchengensis</name>
    <dbReference type="NCBI Taxonomy" id="2035833"/>
    <lineage>
        <taxon>Bacteria</taxon>
        <taxon>Bacillati</taxon>
        <taxon>Bacillota</taxon>
        <taxon>Bacilli</taxon>
        <taxon>Bacillales</taxon>
        <taxon>Paenibacillaceae</taxon>
        <taxon>Paenibacillus</taxon>
    </lineage>
</organism>
<protein>
    <recommendedName>
        <fullName evidence="3">Chromosome partitioning protein ParB</fullName>
    </recommendedName>
</protein>
<evidence type="ECO:0000313" key="1">
    <source>
        <dbReference type="EMBL" id="MFD2115176.1"/>
    </source>
</evidence>
<comment type="caution">
    <text evidence="1">The sequence shown here is derived from an EMBL/GenBank/DDBJ whole genome shotgun (WGS) entry which is preliminary data.</text>
</comment>
<gene>
    <name evidence="1" type="ORF">ACFSJH_05430</name>
</gene>
<accession>A0ABW4YHJ4</accession>
<reference evidence="2" key="1">
    <citation type="journal article" date="2019" name="Int. J. Syst. Evol. Microbiol.">
        <title>The Global Catalogue of Microorganisms (GCM) 10K type strain sequencing project: providing services to taxonomists for standard genome sequencing and annotation.</title>
        <authorList>
            <consortium name="The Broad Institute Genomics Platform"/>
            <consortium name="The Broad Institute Genome Sequencing Center for Infectious Disease"/>
            <person name="Wu L."/>
            <person name="Ma J."/>
        </authorList>
    </citation>
    <scope>NUCLEOTIDE SEQUENCE [LARGE SCALE GENOMIC DNA]</scope>
    <source>
        <strain evidence="2">GH52</strain>
    </source>
</reference>
<dbReference type="RefSeq" id="WP_377770200.1">
    <property type="nucleotide sequence ID" value="NZ_JBHUHO010000013.1"/>
</dbReference>
<proteinExistence type="predicted"/>
<evidence type="ECO:0000313" key="2">
    <source>
        <dbReference type="Proteomes" id="UP001597362"/>
    </source>
</evidence>
<dbReference type="Proteomes" id="UP001597362">
    <property type="component" value="Unassembled WGS sequence"/>
</dbReference>